<dbReference type="Gene3D" id="3.40.50.2000">
    <property type="entry name" value="Glycogen Phosphorylase B"/>
    <property type="match status" value="2"/>
</dbReference>
<dbReference type="EMBL" id="WCLP01000080">
    <property type="protein sequence ID" value="KAB5278744.1"/>
    <property type="molecule type" value="Genomic_DNA"/>
</dbReference>
<evidence type="ECO:0000313" key="2">
    <source>
        <dbReference type="EMBL" id="KAB5278744.1"/>
    </source>
</evidence>
<evidence type="ECO:0000259" key="1">
    <source>
        <dbReference type="Pfam" id="PF00534"/>
    </source>
</evidence>
<dbReference type="Proteomes" id="UP000440773">
    <property type="component" value="Unassembled WGS sequence"/>
</dbReference>
<dbReference type="PANTHER" id="PTHR12526:SF628">
    <property type="entry name" value="MANNOSYLGLUCOSYLGLYCERATE SYNTHASE"/>
    <property type="match status" value="1"/>
</dbReference>
<dbReference type="RefSeq" id="WP_117986209.1">
    <property type="nucleotide sequence ID" value="NZ_JAQDRC010000072.1"/>
</dbReference>
<dbReference type="SUPFAM" id="SSF53756">
    <property type="entry name" value="UDP-Glycosyltransferase/glycogen phosphorylase"/>
    <property type="match status" value="1"/>
</dbReference>
<sequence length="390" mass="45755">MNILFYVTCTPSPENGGVERVTYTLSKELKKRGYGCSCAYLYEVSNRSGVELYDSVFQFDYTQERAEEKMIDYLLDNHIDIIVNQFATIDTLSDFFYGIRQKMNIRLITCYHFDPMAGYCKDTFFVRTPFFSKQHLVFLFKRYLYFIYKYLFCYIRKKRFLRAIKGNDKLVFLSQSHIDSIVKYYHVKEVDTIDYIPNPLSFNLNLDIDLKEKKKSVLIVSRLKEEQKKVGTSLEIWKKLEEYGYEGWSLDIVGYGDDLDFYLDMVRREDIKNVHFYGHQNPVDFYRNSSILIMTSPSEGLSMTLIEAKQMGCVPMAMSSIAFTSVQDIINDGKDGYIIASNDINQYVKKLRQLIGDNSLRLAMAQRGIEDSQRFLPEAIIKKWTKVFEK</sequence>
<proteinExistence type="predicted"/>
<dbReference type="InterPro" id="IPR001296">
    <property type="entry name" value="Glyco_trans_1"/>
</dbReference>
<protein>
    <submittedName>
        <fullName evidence="2">Glycosyltransferase family 4 protein</fullName>
    </submittedName>
</protein>
<comment type="caution">
    <text evidence="2">The sequence shown here is derived from an EMBL/GenBank/DDBJ whole genome shotgun (WGS) entry which is preliminary data.</text>
</comment>
<dbReference type="GO" id="GO:0016757">
    <property type="term" value="F:glycosyltransferase activity"/>
    <property type="evidence" value="ECO:0007669"/>
    <property type="project" value="InterPro"/>
</dbReference>
<evidence type="ECO:0000313" key="3">
    <source>
        <dbReference type="Proteomes" id="UP000440773"/>
    </source>
</evidence>
<dbReference type="PANTHER" id="PTHR12526">
    <property type="entry name" value="GLYCOSYLTRANSFERASE"/>
    <property type="match status" value="1"/>
</dbReference>
<reference evidence="2 3" key="1">
    <citation type="journal article" date="2019" name="Nat. Med.">
        <title>A library of human gut bacterial isolates paired with longitudinal multiomics data enables mechanistic microbiome research.</title>
        <authorList>
            <person name="Poyet M."/>
            <person name="Groussin M."/>
            <person name="Gibbons S.M."/>
            <person name="Avila-Pacheco J."/>
            <person name="Jiang X."/>
            <person name="Kearney S.M."/>
            <person name="Perrotta A.R."/>
            <person name="Berdy B."/>
            <person name="Zhao S."/>
            <person name="Lieberman T.D."/>
            <person name="Swanson P.K."/>
            <person name="Smith M."/>
            <person name="Roesemann S."/>
            <person name="Alexander J.E."/>
            <person name="Rich S.A."/>
            <person name="Livny J."/>
            <person name="Vlamakis H."/>
            <person name="Clish C."/>
            <person name="Bullock K."/>
            <person name="Deik A."/>
            <person name="Scott J."/>
            <person name="Pierce K.A."/>
            <person name="Xavier R.J."/>
            <person name="Alm E.J."/>
        </authorList>
    </citation>
    <scope>NUCLEOTIDE SEQUENCE [LARGE SCALE GENOMIC DNA]</scope>
    <source>
        <strain evidence="2 3">BIOML-A17</strain>
    </source>
</reference>
<feature type="domain" description="Glycosyl transferase family 1" evidence="1">
    <location>
        <begin position="210"/>
        <end position="369"/>
    </location>
</feature>
<dbReference type="Pfam" id="PF00534">
    <property type="entry name" value="Glycos_transf_1"/>
    <property type="match status" value="1"/>
</dbReference>
<accession>A0A414KRF9</accession>
<organism evidence="2 3">
    <name type="scientific">Bacteroides stercoris</name>
    <dbReference type="NCBI Taxonomy" id="46506"/>
    <lineage>
        <taxon>Bacteria</taxon>
        <taxon>Pseudomonadati</taxon>
        <taxon>Bacteroidota</taxon>
        <taxon>Bacteroidia</taxon>
        <taxon>Bacteroidales</taxon>
        <taxon>Bacteroidaceae</taxon>
        <taxon>Bacteroides</taxon>
    </lineage>
</organism>
<dbReference type="AlphaFoldDB" id="A0A414KRF9"/>
<name>A0A414KRF9_BACSE</name>
<keyword evidence="2" id="KW-0808">Transferase</keyword>
<gene>
    <name evidence="2" type="ORF">F9962_17765</name>
</gene>